<keyword evidence="4" id="KW-0540">Nuclease</keyword>
<dbReference type="PANTHER" id="PTHR41694:SF3">
    <property type="entry name" value="RNA-DIRECTED DNA POLYMERASE-RELATED"/>
    <property type="match status" value="1"/>
</dbReference>
<feature type="domain" description="Reverse transcriptase" evidence="12">
    <location>
        <begin position="1"/>
        <end position="94"/>
    </location>
</feature>
<evidence type="ECO:0000313" key="15">
    <source>
        <dbReference type="EMBL" id="NXO46726.1"/>
    </source>
</evidence>
<dbReference type="InterPro" id="IPR043502">
    <property type="entry name" value="DNA/RNA_pol_sf"/>
</dbReference>
<dbReference type="SUPFAM" id="SSF46919">
    <property type="entry name" value="N-terminal Zn binding domain of HIV integrase"/>
    <property type="match status" value="1"/>
</dbReference>
<gene>
    <name evidence="15" type="primary">Ervk11_2</name>
    <name evidence="15" type="ORF">LOCOCH_R02968</name>
</gene>
<dbReference type="InterPro" id="IPR017856">
    <property type="entry name" value="Integrase-like_N"/>
</dbReference>
<dbReference type="InterPro" id="IPR001584">
    <property type="entry name" value="Integrase_cat-core"/>
</dbReference>
<dbReference type="Pfam" id="PF00075">
    <property type="entry name" value="RNase_H"/>
    <property type="match status" value="1"/>
</dbReference>
<dbReference type="SUPFAM" id="SSF56672">
    <property type="entry name" value="DNA/RNA polymerases"/>
    <property type="match status" value="1"/>
</dbReference>
<evidence type="ECO:0000256" key="1">
    <source>
        <dbReference type="ARBA" id="ARBA00010879"/>
    </source>
</evidence>
<dbReference type="Pfam" id="PF00665">
    <property type="entry name" value="rve"/>
    <property type="match status" value="1"/>
</dbReference>
<evidence type="ECO:0000256" key="5">
    <source>
        <dbReference type="ARBA" id="ARBA00022723"/>
    </source>
</evidence>
<dbReference type="Gene3D" id="1.10.10.200">
    <property type="match status" value="1"/>
</dbReference>
<dbReference type="Proteomes" id="UP000572057">
    <property type="component" value="Unassembled WGS sequence"/>
</dbReference>
<proteinExistence type="inferred from homology"/>
<dbReference type="GO" id="GO:0035613">
    <property type="term" value="F:RNA stem-loop binding"/>
    <property type="evidence" value="ECO:0007669"/>
    <property type="project" value="TreeGrafter"/>
</dbReference>
<accession>A0A7L1SD64</accession>
<evidence type="ECO:0000256" key="8">
    <source>
        <dbReference type="ARBA" id="ARBA00022918"/>
    </source>
</evidence>
<evidence type="ECO:0000259" key="13">
    <source>
        <dbReference type="PROSITE" id="PS50879"/>
    </source>
</evidence>
<dbReference type="InterPro" id="IPR010661">
    <property type="entry name" value="RVT_thumb"/>
</dbReference>
<dbReference type="GO" id="GO:0008270">
    <property type="term" value="F:zinc ion binding"/>
    <property type="evidence" value="ECO:0007669"/>
    <property type="project" value="UniProtKB-KW"/>
</dbReference>
<dbReference type="PROSITE" id="PS50879">
    <property type="entry name" value="RNASE_H_1"/>
    <property type="match status" value="1"/>
</dbReference>
<keyword evidence="3" id="KW-0548">Nucleotidyltransferase</keyword>
<dbReference type="OrthoDB" id="9386368at2759"/>
<dbReference type="Pfam" id="PF06817">
    <property type="entry name" value="RVT_thumb"/>
    <property type="match status" value="1"/>
</dbReference>
<keyword evidence="6" id="KW-0255">Endonuclease</keyword>
<evidence type="ECO:0000256" key="3">
    <source>
        <dbReference type="ARBA" id="ARBA00022695"/>
    </source>
</evidence>
<dbReference type="PROSITE" id="PS50878">
    <property type="entry name" value="RT_POL"/>
    <property type="match status" value="1"/>
</dbReference>
<evidence type="ECO:0000259" key="14">
    <source>
        <dbReference type="PROSITE" id="PS50994"/>
    </source>
</evidence>
<feature type="domain" description="RNase H type-1" evidence="13">
    <location>
        <begin position="290"/>
        <end position="427"/>
    </location>
</feature>
<keyword evidence="5" id="KW-0479">Metal-binding</keyword>
<keyword evidence="10" id="KW-0862">Zinc</keyword>
<dbReference type="InterPro" id="IPR043128">
    <property type="entry name" value="Rev_trsase/Diguanyl_cyclase"/>
</dbReference>
<evidence type="ECO:0000256" key="6">
    <source>
        <dbReference type="ARBA" id="ARBA00022759"/>
    </source>
</evidence>
<keyword evidence="8" id="KW-0695">RNA-directed DNA polymerase</keyword>
<name>A0A7L1SD64_9PASS</name>
<protein>
    <submittedName>
        <fullName evidence="15">POK11 protein</fullName>
    </submittedName>
</protein>
<dbReference type="GO" id="GO:0015074">
    <property type="term" value="P:DNA integration"/>
    <property type="evidence" value="ECO:0007669"/>
    <property type="project" value="InterPro"/>
</dbReference>
<dbReference type="Gene3D" id="3.30.70.270">
    <property type="match status" value="2"/>
</dbReference>
<sequence>PLQRYHSLVLPQGMKASPSICQWYVAKIISPVREKFPDSVILHYMDDLLPCAKDQTGLDSLLKDTVEAIERAGFEIQEDKIHLTSPWNYLGLRVKEQTIAPQQLIIKDNPRTLHEMQQLCSSINWVRPLLGLSSEDLTPLHNLLRGDGELNSPRTLTPEALQAIALVQGALSTAQTARYEPSLPFLFAVLGKVPHHQGLIFQWDQNLKDPLLILEWVFLHSQPGKTVTTPQESITAVIRKEELEFLLQTNENLQFALDSYPGKISIHFPGHKLFKAKFQLVPKFIQSKTPLEAVTVFTDGSGSSHKSVMTWKDPRTQKWESDVRVVEGSPQIAELAAVVRAFERFRDHPLNLVTDSAYVAGVAMRAEHAFLKVSNRNLYNLLSKLVYLISHRKQPYYIMHVRSHTDLPGAIVEGNRRADALAMAAQTPTLPDTLQQAKLSHAFYQQNAPALARMFHLTREQAKAVVGSCPQCQSYQVPFLNRGVNPRGLNSNELWQTDVTHIPSFGRQKYVHVSVDTFSGAVFASAHAGENVSFVKKHFLLAFATLGVPKKIKTDNGPAYASKQLKAFMQDWGIRHDKGISYSPTGQSIVERTHQTLKRVLHQQ</sequence>
<dbReference type="InterPro" id="IPR036397">
    <property type="entry name" value="RNaseH_sf"/>
</dbReference>
<evidence type="ECO:0000256" key="4">
    <source>
        <dbReference type="ARBA" id="ARBA00022722"/>
    </source>
</evidence>
<dbReference type="InterPro" id="IPR002156">
    <property type="entry name" value="RNaseH_domain"/>
</dbReference>
<evidence type="ECO:0000256" key="2">
    <source>
        <dbReference type="ARBA" id="ARBA00022679"/>
    </source>
</evidence>
<dbReference type="Pfam" id="PF00078">
    <property type="entry name" value="RVT_1"/>
    <property type="match status" value="1"/>
</dbReference>
<comment type="caution">
    <text evidence="15">The sequence shown here is derived from an EMBL/GenBank/DDBJ whole genome shotgun (WGS) entry which is preliminary data.</text>
</comment>
<keyword evidence="10" id="KW-0863">Zinc-finger</keyword>
<dbReference type="Pfam" id="PF02022">
    <property type="entry name" value="Integrase_Zn"/>
    <property type="match status" value="1"/>
</dbReference>
<feature type="non-terminal residue" evidence="15">
    <location>
        <position position="1"/>
    </location>
</feature>
<dbReference type="AlphaFoldDB" id="A0A7L1SD64"/>
<keyword evidence="7" id="KW-0378">Hydrolase</keyword>
<dbReference type="PROSITE" id="PS50876">
    <property type="entry name" value="ZF_INTEGRASE"/>
    <property type="match status" value="1"/>
</dbReference>
<dbReference type="GO" id="GO:0004523">
    <property type="term" value="F:RNA-DNA hybrid ribonuclease activity"/>
    <property type="evidence" value="ECO:0007669"/>
    <property type="project" value="InterPro"/>
</dbReference>
<keyword evidence="9" id="KW-0238">DNA-binding</keyword>
<feature type="domain" description="Integrase catalytic" evidence="14">
    <location>
        <begin position="482"/>
        <end position="604"/>
    </location>
</feature>
<feature type="non-terminal residue" evidence="15">
    <location>
        <position position="604"/>
    </location>
</feature>
<dbReference type="SUPFAM" id="SSF53098">
    <property type="entry name" value="Ribonuclease H-like"/>
    <property type="match status" value="2"/>
</dbReference>
<keyword evidence="16" id="KW-1185">Reference proteome</keyword>
<feature type="domain" description="Integrase-type" evidence="11">
    <location>
        <begin position="432"/>
        <end position="473"/>
    </location>
</feature>
<dbReference type="Gene3D" id="3.30.420.10">
    <property type="entry name" value="Ribonuclease H-like superfamily/Ribonuclease H"/>
    <property type="match status" value="2"/>
</dbReference>
<dbReference type="InterPro" id="IPR003308">
    <property type="entry name" value="Integrase_Zn-bd_dom_N"/>
</dbReference>
<dbReference type="EMBL" id="VXBM01005762">
    <property type="protein sequence ID" value="NXO46726.1"/>
    <property type="molecule type" value="Genomic_DNA"/>
</dbReference>
<dbReference type="InterPro" id="IPR012337">
    <property type="entry name" value="RNaseH-like_sf"/>
</dbReference>
<organism evidence="15 16">
    <name type="scientific">Helopsaltes ochotensis</name>
    <name type="common">Middendorff's grasshopper-warbler</name>
    <dbReference type="NCBI Taxonomy" id="3150915"/>
    <lineage>
        <taxon>Eukaryota</taxon>
        <taxon>Metazoa</taxon>
        <taxon>Chordata</taxon>
        <taxon>Craniata</taxon>
        <taxon>Vertebrata</taxon>
        <taxon>Euteleostomi</taxon>
        <taxon>Archelosauria</taxon>
        <taxon>Archosauria</taxon>
        <taxon>Dinosauria</taxon>
        <taxon>Saurischia</taxon>
        <taxon>Theropoda</taxon>
        <taxon>Coelurosauria</taxon>
        <taxon>Aves</taxon>
        <taxon>Neognathae</taxon>
        <taxon>Neoaves</taxon>
        <taxon>Telluraves</taxon>
        <taxon>Australaves</taxon>
        <taxon>Passeriformes</taxon>
        <taxon>Sylvioidea</taxon>
        <taxon>Locustellidae</taxon>
        <taxon>Helopsaltes</taxon>
    </lineage>
</organism>
<keyword evidence="2" id="KW-0808">Transferase</keyword>
<evidence type="ECO:0000256" key="9">
    <source>
        <dbReference type="ARBA" id="ARBA00023125"/>
    </source>
</evidence>
<evidence type="ECO:0000256" key="7">
    <source>
        <dbReference type="ARBA" id="ARBA00022801"/>
    </source>
</evidence>
<dbReference type="PANTHER" id="PTHR41694">
    <property type="entry name" value="ENDOGENOUS RETROVIRUS GROUP K MEMBER POL PROTEIN"/>
    <property type="match status" value="1"/>
</dbReference>
<dbReference type="GO" id="GO:0003964">
    <property type="term" value="F:RNA-directed DNA polymerase activity"/>
    <property type="evidence" value="ECO:0007669"/>
    <property type="project" value="UniProtKB-KW"/>
</dbReference>
<evidence type="ECO:0000259" key="12">
    <source>
        <dbReference type="PROSITE" id="PS50878"/>
    </source>
</evidence>
<dbReference type="PROSITE" id="PS50994">
    <property type="entry name" value="INTEGRASE"/>
    <property type="match status" value="1"/>
</dbReference>
<comment type="similarity">
    <text evidence="1">Belongs to the beta type-B retroviral polymerase family. HERV class-II K(HML-2) pol subfamily.</text>
</comment>
<reference evidence="16" key="1">
    <citation type="submission" date="2019-09" db="EMBL/GenBank/DDBJ databases">
        <title>Bird 10,000 Genomes (B10K) Project - Family phase.</title>
        <authorList>
            <person name="Zhang G."/>
        </authorList>
    </citation>
    <scope>NUCLEOTIDE SEQUENCE [LARGE SCALE GENOMIC DNA]</scope>
</reference>
<evidence type="ECO:0000256" key="10">
    <source>
        <dbReference type="PROSITE-ProRule" id="PRU00450"/>
    </source>
</evidence>
<evidence type="ECO:0000259" key="11">
    <source>
        <dbReference type="PROSITE" id="PS50876"/>
    </source>
</evidence>
<dbReference type="GO" id="GO:0003677">
    <property type="term" value="F:DNA binding"/>
    <property type="evidence" value="ECO:0007669"/>
    <property type="project" value="UniProtKB-KW"/>
</dbReference>
<dbReference type="InterPro" id="IPR000477">
    <property type="entry name" value="RT_dom"/>
</dbReference>
<evidence type="ECO:0000313" key="16">
    <source>
        <dbReference type="Proteomes" id="UP000572057"/>
    </source>
</evidence>